<name>A0A8S9ZR41_9BILA</name>
<feature type="non-terminal residue" evidence="1">
    <location>
        <position position="135"/>
    </location>
</feature>
<dbReference type="EMBL" id="JABEBT010000037">
    <property type="protein sequence ID" value="KAF7635880.1"/>
    <property type="molecule type" value="Genomic_DNA"/>
</dbReference>
<reference evidence="1" key="1">
    <citation type="journal article" date="2020" name="Ecol. Evol.">
        <title>Genome structure and content of the rice root-knot nematode (Meloidogyne graminicola).</title>
        <authorList>
            <person name="Phan N.T."/>
            <person name="Danchin E.G.J."/>
            <person name="Klopp C."/>
            <person name="Perfus-Barbeoch L."/>
            <person name="Kozlowski D.K."/>
            <person name="Koutsovoulos G.D."/>
            <person name="Lopez-Roques C."/>
            <person name="Bouchez O."/>
            <person name="Zahm M."/>
            <person name="Besnard G."/>
            <person name="Bellafiore S."/>
        </authorList>
    </citation>
    <scope>NUCLEOTIDE SEQUENCE</scope>
    <source>
        <strain evidence="1">VN-18</strain>
    </source>
</reference>
<comment type="caution">
    <text evidence="1">The sequence shown here is derived from an EMBL/GenBank/DDBJ whole genome shotgun (WGS) entry which is preliminary data.</text>
</comment>
<dbReference type="Proteomes" id="UP000605970">
    <property type="component" value="Unassembled WGS sequence"/>
</dbReference>
<organism evidence="1 2">
    <name type="scientific">Meloidogyne graminicola</name>
    <dbReference type="NCBI Taxonomy" id="189291"/>
    <lineage>
        <taxon>Eukaryota</taxon>
        <taxon>Metazoa</taxon>
        <taxon>Ecdysozoa</taxon>
        <taxon>Nematoda</taxon>
        <taxon>Chromadorea</taxon>
        <taxon>Rhabditida</taxon>
        <taxon>Tylenchina</taxon>
        <taxon>Tylenchomorpha</taxon>
        <taxon>Tylenchoidea</taxon>
        <taxon>Meloidogynidae</taxon>
        <taxon>Meloidogyninae</taxon>
        <taxon>Meloidogyne</taxon>
    </lineage>
</organism>
<sequence length="135" mass="16785">MFNYYEDILRVYQEQLNTNIEQMNIEQKLRFVMKRLIDYKNLNNNEYEQILQSYGLNIDDVPNVHNNYIPDKLNNIRDTREFDLLLQRLKFITREERNLFYFYKLHLLARTLIKLFILNYSNYYINLLIQFKNVK</sequence>
<dbReference type="AlphaFoldDB" id="A0A8S9ZR41"/>
<evidence type="ECO:0000313" key="1">
    <source>
        <dbReference type="EMBL" id="KAF7635880.1"/>
    </source>
</evidence>
<dbReference type="OrthoDB" id="5908183at2759"/>
<protein>
    <submittedName>
        <fullName evidence="1">Uncharacterized protein</fullName>
    </submittedName>
</protein>
<proteinExistence type="predicted"/>
<evidence type="ECO:0000313" key="2">
    <source>
        <dbReference type="Proteomes" id="UP000605970"/>
    </source>
</evidence>
<accession>A0A8S9ZR41</accession>
<keyword evidence="2" id="KW-1185">Reference proteome</keyword>
<gene>
    <name evidence="1" type="ORF">Mgra_00004791</name>
</gene>